<proteinExistence type="predicted"/>
<dbReference type="AlphaFoldDB" id="A0A917PK76"/>
<reference evidence="7" key="2">
    <citation type="submission" date="2020-09" db="EMBL/GenBank/DDBJ databases">
        <authorList>
            <person name="Sun Q."/>
            <person name="Ohkuma M."/>
        </authorList>
    </citation>
    <scope>NUCLEOTIDE SEQUENCE</scope>
    <source>
        <strain evidence="7">JCM 14371</strain>
    </source>
</reference>
<keyword evidence="1" id="KW-0678">Repressor</keyword>
<dbReference type="PANTHER" id="PTHR30055">
    <property type="entry name" value="HTH-TYPE TRANSCRIPTIONAL REGULATOR RUTR"/>
    <property type="match status" value="1"/>
</dbReference>
<dbReference type="InterPro" id="IPR036271">
    <property type="entry name" value="Tet_transcr_reg_TetR-rel_C_sf"/>
</dbReference>
<accession>A0A917PK76</accession>
<dbReference type="PANTHER" id="PTHR30055:SF228">
    <property type="entry name" value="TRANSCRIPTIONAL REGULATOR-RELATED"/>
    <property type="match status" value="1"/>
</dbReference>
<dbReference type="InterPro" id="IPR009057">
    <property type="entry name" value="Homeodomain-like_sf"/>
</dbReference>
<dbReference type="PRINTS" id="PR00455">
    <property type="entry name" value="HTHTETR"/>
</dbReference>
<dbReference type="Pfam" id="PF00440">
    <property type="entry name" value="TetR_N"/>
    <property type="match status" value="1"/>
</dbReference>
<evidence type="ECO:0000256" key="1">
    <source>
        <dbReference type="ARBA" id="ARBA00022491"/>
    </source>
</evidence>
<dbReference type="Gene3D" id="1.10.357.10">
    <property type="entry name" value="Tetracycline Repressor, domain 2"/>
    <property type="match status" value="1"/>
</dbReference>
<organism evidence="7 8">
    <name type="scientific">Deinococcus aquiradiocola</name>
    <dbReference type="NCBI Taxonomy" id="393059"/>
    <lineage>
        <taxon>Bacteria</taxon>
        <taxon>Thermotogati</taxon>
        <taxon>Deinococcota</taxon>
        <taxon>Deinococci</taxon>
        <taxon>Deinococcales</taxon>
        <taxon>Deinococcaceae</taxon>
        <taxon>Deinococcus</taxon>
    </lineage>
</organism>
<dbReference type="EMBL" id="BMOE01000010">
    <property type="protein sequence ID" value="GGJ81930.1"/>
    <property type="molecule type" value="Genomic_DNA"/>
</dbReference>
<sequence>MRALLPGGIVRPDQAGAGGGGGPCSTLRGVARRVNPIQERQRRTALERAAYLAIFEQGYAGVTLDRIAAHAGVSKGTLVYHFGTKEGLLAAVMRRFVRTITAATRRALRLAPTPHDRLRAYAENQFYTVESTRRFYTVYLDFLAASTRDPSLMTLQRAYAEETHRMDVELVRLTSGGPVGRAWQLRALVDGLSVRFLSDPDPDLAQYRQWCLEGLYRLLDLDAPAAPAARPD</sequence>
<keyword evidence="8" id="KW-1185">Reference proteome</keyword>
<evidence type="ECO:0000313" key="7">
    <source>
        <dbReference type="EMBL" id="GGJ81930.1"/>
    </source>
</evidence>
<evidence type="ECO:0000256" key="4">
    <source>
        <dbReference type="ARBA" id="ARBA00023163"/>
    </source>
</evidence>
<dbReference type="PROSITE" id="PS50977">
    <property type="entry name" value="HTH_TETR_2"/>
    <property type="match status" value="1"/>
</dbReference>
<comment type="caution">
    <text evidence="7">The sequence shown here is derived from an EMBL/GenBank/DDBJ whole genome shotgun (WGS) entry which is preliminary data.</text>
</comment>
<dbReference type="InterPro" id="IPR050109">
    <property type="entry name" value="HTH-type_TetR-like_transc_reg"/>
</dbReference>
<evidence type="ECO:0000313" key="8">
    <source>
        <dbReference type="Proteomes" id="UP000635726"/>
    </source>
</evidence>
<dbReference type="InterPro" id="IPR039538">
    <property type="entry name" value="BetI_C"/>
</dbReference>
<dbReference type="Pfam" id="PF13977">
    <property type="entry name" value="TetR_C_6"/>
    <property type="match status" value="1"/>
</dbReference>
<dbReference type="GO" id="GO:0003700">
    <property type="term" value="F:DNA-binding transcription factor activity"/>
    <property type="evidence" value="ECO:0007669"/>
    <property type="project" value="TreeGrafter"/>
</dbReference>
<dbReference type="SUPFAM" id="SSF48498">
    <property type="entry name" value="Tetracyclin repressor-like, C-terminal domain"/>
    <property type="match status" value="1"/>
</dbReference>
<protein>
    <submittedName>
        <fullName evidence="7">Transcriptional regulator, TetR family protein</fullName>
    </submittedName>
</protein>
<dbReference type="Proteomes" id="UP000635726">
    <property type="component" value="Unassembled WGS sequence"/>
</dbReference>
<gene>
    <name evidence="7" type="ORF">GCM10008939_27310</name>
</gene>
<evidence type="ECO:0000256" key="3">
    <source>
        <dbReference type="ARBA" id="ARBA00023125"/>
    </source>
</evidence>
<dbReference type="GO" id="GO:0000976">
    <property type="term" value="F:transcription cis-regulatory region binding"/>
    <property type="evidence" value="ECO:0007669"/>
    <property type="project" value="TreeGrafter"/>
</dbReference>
<feature type="DNA-binding region" description="H-T-H motif" evidence="5">
    <location>
        <begin position="63"/>
        <end position="82"/>
    </location>
</feature>
<dbReference type="SUPFAM" id="SSF46689">
    <property type="entry name" value="Homeodomain-like"/>
    <property type="match status" value="1"/>
</dbReference>
<evidence type="ECO:0000256" key="5">
    <source>
        <dbReference type="PROSITE-ProRule" id="PRU00335"/>
    </source>
</evidence>
<keyword evidence="4" id="KW-0804">Transcription</keyword>
<keyword evidence="3 5" id="KW-0238">DNA-binding</keyword>
<evidence type="ECO:0000256" key="2">
    <source>
        <dbReference type="ARBA" id="ARBA00023015"/>
    </source>
</evidence>
<evidence type="ECO:0000259" key="6">
    <source>
        <dbReference type="PROSITE" id="PS50977"/>
    </source>
</evidence>
<name>A0A917PK76_9DEIO</name>
<dbReference type="InterPro" id="IPR001647">
    <property type="entry name" value="HTH_TetR"/>
</dbReference>
<reference evidence="7" key="1">
    <citation type="journal article" date="2014" name="Int. J. Syst. Evol. Microbiol.">
        <title>Complete genome sequence of Corynebacterium casei LMG S-19264T (=DSM 44701T), isolated from a smear-ripened cheese.</title>
        <authorList>
            <consortium name="US DOE Joint Genome Institute (JGI-PGF)"/>
            <person name="Walter F."/>
            <person name="Albersmeier A."/>
            <person name="Kalinowski J."/>
            <person name="Ruckert C."/>
        </authorList>
    </citation>
    <scope>NUCLEOTIDE SEQUENCE</scope>
    <source>
        <strain evidence="7">JCM 14371</strain>
    </source>
</reference>
<keyword evidence="2" id="KW-0805">Transcription regulation</keyword>
<feature type="domain" description="HTH tetR-type" evidence="6">
    <location>
        <begin position="40"/>
        <end position="100"/>
    </location>
</feature>